<proteinExistence type="predicted"/>
<organism evidence="1 2">
    <name type="scientific">Botrytis hyacinthi</name>
    <dbReference type="NCBI Taxonomy" id="278943"/>
    <lineage>
        <taxon>Eukaryota</taxon>
        <taxon>Fungi</taxon>
        <taxon>Dikarya</taxon>
        <taxon>Ascomycota</taxon>
        <taxon>Pezizomycotina</taxon>
        <taxon>Leotiomycetes</taxon>
        <taxon>Helotiales</taxon>
        <taxon>Sclerotiniaceae</taxon>
        <taxon>Botrytis</taxon>
    </lineage>
</organism>
<evidence type="ECO:0000313" key="1">
    <source>
        <dbReference type="EMBL" id="TGO40031.1"/>
    </source>
</evidence>
<keyword evidence="2" id="KW-1185">Reference proteome</keyword>
<dbReference type="AlphaFoldDB" id="A0A4Z1GXY2"/>
<protein>
    <submittedName>
        <fullName evidence="1">Uncharacterized protein</fullName>
    </submittedName>
</protein>
<accession>A0A4Z1GXY2</accession>
<comment type="caution">
    <text evidence="1">The sequence shown here is derived from an EMBL/GenBank/DDBJ whole genome shotgun (WGS) entry which is preliminary data.</text>
</comment>
<dbReference type="Proteomes" id="UP000297814">
    <property type="component" value="Unassembled WGS sequence"/>
</dbReference>
<reference evidence="1 2" key="1">
    <citation type="submission" date="2017-12" db="EMBL/GenBank/DDBJ databases">
        <title>Comparative genomics of Botrytis spp.</title>
        <authorList>
            <person name="Valero-Jimenez C.A."/>
            <person name="Tapia P."/>
            <person name="Veloso J."/>
            <person name="Silva-Moreno E."/>
            <person name="Staats M."/>
            <person name="Valdes J.H."/>
            <person name="Van Kan J.A.L."/>
        </authorList>
    </citation>
    <scope>NUCLEOTIDE SEQUENCE [LARGE SCALE GENOMIC DNA]</scope>
    <source>
        <strain evidence="1 2">Bh0001</strain>
    </source>
</reference>
<sequence>MPGYVCKLLCTTMEAILVKLDKEVSPVEWVTLHEYDIPKFIDVLNHWVSNGFGIFTTDKAIQGTNDALSQKSLYADSRDISKVCKKEKVFYAKLALVYPPDKVLLSQEPRLAKLITKASKGSKYSSTLRRYLEEN</sequence>
<gene>
    <name evidence="1" type="ORF">BHYA_0043g00170</name>
</gene>
<dbReference type="EMBL" id="PQXK01000043">
    <property type="protein sequence ID" value="TGO40031.1"/>
    <property type="molecule type" value="Genomic_DNA"/>
</dbReference>
<evidence type="ECO:0000313" key="2">
    <source>
        <dbReference type="Proteomes" id="UP000297814"/>
    </source>
</evidence>
<name>A0A4Z1GXY2_9HELO</name>